<evidence type="ECO:0000256" key="1">
    <source>
        <dbReference type="ARBA" id="ARBA00004586"/>
    </source>
</evidence>
<evidence type="ECO:0000256" key="12">
    <source>
        <dbReference type="SAM" id="Phobius"/>
    </source>
</evidence>
<evidence type="ECO:0000256" key="11">
    <source>
        <dbReference type="RuleBase" id="RU000461"/>
    </source>
</evidence>
<keyword evidence="12" id="KW-1133">Transmembrane helix</keyword>
<evidence type="ECO:0000256" key="6">
    <source>
        <dbReference type="ARBA" id="ARBA00023002"/>
    </source>
</evidence>
<comment type="subcellular location">
    <subcellularLocation>
        <location evidence="1">Endoplasmic reticulum membrane</location>
    </subcellularLocation>
</comment>
<keyword evidence="9 12" id="KW-0472">Membrane</keyword>
<dbReference type="PRINTS" id="PR00385">
    <property type="entry name" value="P450"/>
</dbReference>
<dbReference type="GeneID" id="114024847"/>
<keyword evidence="3 10" id="KW-0349">Heme</keyword>
<gene>
    <name evidence="13" type="primary">LOC114024847</name>
</gene>
<evidence type="ECO:0008006" key="15">
    <source>
        <dbReference type="Google" id="ProtNLM"/>
    </source>
</evidence>
<name>A0A4X2LPQ3_VOMUR</name>
<evidence type="ECO:0000256" key="5">
    <source>
        <dbReference type="ARBA" id="ARBA00022824"/>
    </source>
</evidence>
<proteinExistence type="inferred from homology"/>
<dbReference type="Proteomes" id="UP000314987">
    <property type="component" value="Unassembled WGS sequence"/>
</dbReference>
<dbReference type="AlphaFoldDB" id="A0A4X2LPQ3"/>
<dbReference type="GO" id="GO:0005789">
    <property type="term" value="C:endoplasmic reticulum membrane"/>
    <property type="evidence" value="ECO:0007669"/>
    <property type="project" value="UniProtKB-SubCell"/>
</dbReference>
<dbReference type="Ensembl" id="ENSVURT00010025991.1">
    <property type="protein sequence ID" value="ENSVURP00010022837.1"/>
    <property type="gene ID" value="ENSVURG00010017500.1"/>
</dbReference>
<dbReference type="GO" id="GO:0005506">
    <property type="term" value="F:iron ion binding"/>
    <property type="evidence" value="ECO:0007669"/>
    <property type="project" value="InterPro"/>
</dbReference>
<keyword evidence="12" id="KW-0812">Transmembrane</keyword>
<dbReference type="CDD" id="cd20678">
    <property type="entry name" value="CYP4B-like"/>
    <property type="match status" value="1"/>
</dbReference>
<dbReference type="InterPro" id="IPR036396">
    <property type="entry name" value="Cyt_P450_sf"/>
</dbReference>
<dbReference type="Gene3D" id="1.10.630.10">
    <property type="entry name" value="Cytochrome P450"/>
    <property type="match status" value="1"/>
</dbReference>
<keyword evidence="8 11" id="KW-0503">Monooxygenase</keyword>
<comment type="similarity">
    <text evidence="2 11">Belongs to the cytochrome P450 family.</text>
</comment>
<keyword evidence="7 10" id="KW-0408">Iron</keyword>
<evidence type="ECO:0000256" key="3">
    <source>
        <dbReference type="ARBA" id="ARBA00022617"/>
    </source>
</evidence>
<reference evidence="13" key="3">
    <citation type="submission" date="2025-09" db="UniProtKB">
        <authorList>
            <consortium name="Ensembl"/>
        </authorList>
    </citation>
    <scope>IDENTIFICATION</scope>
</reference>
<evidence type="ECO:0000256" key="7">
    <source>
        <dbReference type="ARBA" id="ARBA00023004"/>
    </source>
</evidence>
<dbReference type="PANTHER" id="PTHR24291:SF39">
    <property type="entry name" value="CYTOCHROME P450 4A11-RELATED"/>
    <property type="match status" value="1"/>
</dbReference>
<dbReference type="InterPro" id="IPR017972">
    <property type="entry name" value="Cyt_P450_CS"/>
</dbReference>
<dbReference type="PROSITE" id="PS00086">
    <property type="entry name" value="CYTOCHROME_P450"/>
    <property type="match status" value="1"/>
</dbReference>
<dbReference type="RefSeq" id="XP_027693848.1">
    <property type="nucleotide sequence ID" value="XM_027838047.1"/>
</dbReference>
<organism evidence="13 14">
    <name type="scientific">Vombatus ursinus</name>
    <name type="common">Common wombat</name>
    <dbReference type="NCBI Taxonomy" id="29139"/>
    <lineage>
        <taxon>Eukaryota</taxon>
        <taxon>Metazoa</taxon>
        <taxon>Chordata</taxon>
        <taxon>Craniata</taxon>
        <taxon>Vertebrata</taxon>
        <taxon>Euteleostomi</taxon>
        <taxon>Mammalia</taxon>
        <taxon>Metatheria</taxon>
        <taxon>Diprotodontia</taxon>
        <taxon>Vombatidae</taxon>
        <taxon>Vombatus</taxon>
    </lineage>
</organism>
<dbReference type="SUPFAM" id="SSF48264">
    <property type="entry name" value="Cytochrome P450"/>
    <property type="match status" value="1"/>
</dbReference>
<dbReference type="GO" id="GO:0020037">
    <property type="term" value="F:heme binding"/>
    <property type="evidence" value="ECO:0007669"/>
    <property type="project" value="InterPro"/>
</dbReference>
<keyword evidence="14" id="KW-1185">Reference proteome</keyword>
<dbReference type="GO" id="GO:0016712">
    <property type="term" value="F:oxidoreductase activity, acting on paired donors, with incorporation or reduction of molecular oxygen, reduced flavin or flavoprotein as one donor, and incorporation of one atom of oxygen"/>
    <property type="evidence" value="ECO:0007669"/>
    <property type="project" value="UniProtKB-ARBA"/>
</dbReference>
<feature type="transmembrane region" description="Helical" evidence="12">
    <location>
        <begin position="20"/>
        <end position="38"/>
    </location>
</feature>
<sequence length="510" mass="58750">MGPGLGSAWLLGDLSSLLQTLLLFGLLLLLLKGTQLYWRRQRLLRTFQSFPGPPSHWLYGHLLEYQKAEELKVTVSWAHKFPCAFPRWFSGFMAFLQIYDPDYMKVLLGRSDPKANLFYRFLVPWIGEGLLNLNGPVWFQHRRLLTPAFHHDILKPYVALMADSVRVMLNKWEELITQSPSLEVFEDISLMALDTLMKCAFSHESNCQTERNADCYIQAVWEQGTLIVARVRYALYHNDLIYWLSPQGYQARQSARRAHEHTDKVIRKRKEYLQQEGGLEAVLKKRHLDFLDILLCAKTENGDSLSDKELRAEVDTFMFEGHDTTASGISWLFYSLATNPEHQQKCREEIRAILGDGTSITWEHLSQMPYTTMCIKESLRLYPPVSNISRELSKPLTFPDGRSLPAGTFVTIHIHALHRNPSVWPEPEVFDPLRFSPENSAFRHSHAFLPFSAGSRNCIGQQFAMVEMKVVTALTLLHFHLAPDDTRPPEFSSRLVLKSKNGIHLKLKRL</sequence>
<dbReference type="GO" id="GO:0006629">
    <property type="term" value="P:lipid metabolic process"/>
    <property type="evidence" value="ECO:0007669"/>
    <property type="project" value="UniProtKB-ARBA"/>
</dbReference>
<dbReference type="PRINTS" id="PR00463">
    <property type="entry name" value="EP450I"/>
</dbReference>
<evidence type="ECO:0000256" key="10">
    <source>
        <dbReference type="PIRSR" id="PIRSR602401-1"/>
    </source>
</evidence>
<evidence type="ECO:0000256" key="4">
    <source>
        <dbReference type="ARBA" id="ARBA00022723"/>
    </source>
</evidence>
<reference evidence="13" key="2">
    <citation type="submission" date="2025-08" db="UniProtKB">
        <authorList>
            <consortium name="Ensembl"/>
        </authorList>
    </citation>
    <scope>IDENTIFICATION</scope>
</reference>
<feature type="binding site" description="axial binding residue" evidence="10">
    <location>
        <position position="458"/>
    </location>
    <ligand>
        <name>heme</name>
        <dbReference type="ChEBI" id="CHEBI:30413"/>
    </ligand>
    <ligandPart>
        <name>Fe</name>
        <dbReference type="ChEBI" id="CHEBI:18248"/>
    </ligandPart>
</feature>
<evidence type="ECO:0000256" key="2">
    <source>
        <dbReference type="ARBA" id="ARBA00010617"/>
    </source>
</evidence>
<dbReference type="InterPro" id="IPR002401">
    <property type="entry name" value="Cyt_P450_E_grp-I"/>
</dbReference>
<dbReference type="Pfam" id="PF00067">
    <property type="entry name" value="p450"/>
    <property type="match status" value="1"/>
</dbReference>
<dbReference type="OrthoDB" id="1470350at2759"/>
<evidence type="ECO:0000313" key="14">
    <source>
        <dbReference type="Proteomes" id="UP000314987"/>
    </source>
</evidence>
<accession>A0A4X2LPQ3</accession>
<dbReference type="STRING" id="29139.ENSVURP00010022837"/>
<evidence type="ECO:0000256" key="9">
    <source>
        <dbReference type="ARBA" id="ARBA00023136"/>
    </source>
</evidence>
<dbReference type="InterPro" id="IPR001128">
    <property type="entry name" value="Cyt_P450"/>
</dbReference>
<evidence type="ECO:0000313" key="13">
    <source>
        <dbReference type="Ensembl" id="ENSVURP00010022837.1"/>
    </source>
</evidence>
<evidence type="ECO:0000256" key="8">
    <source>
        <dbReference type="ARBA" id="ARBA00023033"/>
    </source>
</evidence>
<keyword evidence="6 11" id="KW-0560">Oxidoreductase</keyword>
<comment type="cofactor">
    <cofactor evidence="10">
        <name>heme</name>
        <dbReference type="ChEBI" id="CHEBI:30413"/>
    </cofactor>
</comment>
<dbReference type="InterPro" id="IPR050196">
    <property type="entry name" value="Cytochrome_P450_Monoox"/>
</dbReference>
<keyword evidence="5" id="KW-0256">Endoplasmic reticulum</keyword>
<dbReference type="GeneTree" id="ENSGT00940000155173"/>
<reference evidence="14" key="1">
    <citation type="submission" date="2018-12" db="EMBL/GenBank/DDBJ databases">
        <authorList>
            <person name="Yazar S."/>
        </authorList>
    </citation>
    <scope>NUCLEOTIDE SEQUENCE [LARGE SCALE GENOMIC DNA]</scope>
</reference>
<keyword evidence="4 10" id="KW-0479">Metal-binding</keyword>
<protein>
    <recommendedName>
        <fullName evidence="15">Cytochrome P450 family 4 subfamily B member 1</fullName>
    </recommendedName>
</protein>
<dbReference type="OMA" id="GLASCPH"/>
<dbReference type="FunFam" id="1.10.630.10:FF:000005">
    <property type="entry name" value="cytochrome P450 4F22 isoform X2"/>
    <property type="match status" value="1"/>
</dbReference>
<dbReference type="PANTHER" id="PTHR24291">
    <property type="entry name" value="CYTOCHROME P450 FAMILY 4"/>
    <property type="match status" value="1"/>
</dbReference>